<gene>
    <name evidence="5" type="ORF">SAMN05216270_11598</name>
</gene>
<protein>
    <submittedName>
        <fullName evidence="5">Putative peptidoglycan binding domain-containing protein</fullName>
    </submittedName>
</protein>
<dbReference type="Pfam" id="PF01471">
    <property type="entry name" value="PG_binding_1"/>
    <property type="match status" value="1"/>
</dbReference>
<sequence length="348" mass="36335">MRRLLWPAIAVAAILSAGATTLVVLDARGDTAEEEPEADFPTAVVELGDITAVETWKGTLDHGTPATIGTAASGTVTRLPAVGDDLAVGDTEIYVDEQPVVLLEGVIPMYRDLGPGDKGRDVEQLERGLADLGYDGFTVDREFTWYTAEAVRRWQRDLKVEKTGTVGADAVVFVAEGGRVDRLHVAVGDTVAAGDAVLDLSGPEVFASLEVEVSDLDLVETGTEVLVLPADGTTVAGTVARREVVEADAEAEGEEAEPVARIEVALAEPVPEEQIGSPVSVEVVVERREDVLLVPVSALLALSEGGFGLQLAGQDAIVVVETGLFADGKVEITGEGLTEGTEVGTAGR</sequence>
<feature type="signal peptide" evidence="3">
    <location>
        <begin position="1"/>
        <end position="19"/>
    </location>
</feature>
<dbReference type="STRING" id="58114.SAMN05216270_11598"/>
<dbReference type="InterPro" id="IPR036365">
    <property type="entry name" value="PGBD-like_sf"/>
</dbReference>
<name>A0A1G7B4D3_9ACTN</name>
<dbReference type="GO" id="GO:0030313">
    <property type="term" value="C:cell envelope"/>
    <property type="evidence" value="ECO:0007669"/>
    <property type="project" value="UniProtKB-SubCell"/>
</dbReference>
<dbReference type="Gene3D" id="1.10.101.10">
    <property type="entry name" value="PGBD-like superfamily/PGBD"/>
    <property type="match status" value="1"/>
</dbReference>
<dbReference type="Proteomes" id="UP000198949">
    <property type="component" value="Unassembled WGS sequence"/>
</dbReference>
<proteinExistence type="predicted"/>
<evidence type="ECO:0000256" key="2">
    <source>
        <dbReference type="ARBA" id="ARBA00023054"/>
    </source>
</evidence>
<evidence type="ECO:0000259" key="4">
    <source>
        <dbReference type="Pfam" id="PF01471"/>
    </source>
</evidence>
<dbReference type="InterPro" id="IPR002477">
    <property type="entry name" value="Peptidoglycan-bd-like"/>
</dbReference>
<comment type="subcellular location">
    <subcellularLocation>
        <location evidence="1">Cell envelope</location>
    </subcellularLocation>
</comment>
<evidence type="ECO:0000313" key="6">
    <source>
        <dbReference type="Proteomes" id="UP000198949"/>
    </source>
</evidence>
<organism evidence="5 6">
    <name type="scientific">Glycomyces harbinensis</name>
    <dbReference type="NCBI Taxonomy" id="58114"/>
    <lineage>
        <taxon>Bacteria</taxon>
        <taxon>Bacillati</taxon>
        <taxon>Actinomycetota</taxon>
        <taxon>Actinomycetes</taxon>
        <taxon>Glycomycetales</taxon>
        <taxon>Glycomycetaceae</taxon>
        <taxon>Glycomyces</taxon>
    </lineage>
</organism>
<accession>A0A1G7B4D3</accession>
<dbReference type="PANTHER" id="PTHR32347">
    <property type="entry name" value="EFFLUX SYSTEM COMPONENT YKNX-RELATED"/>
    <property type="match status" value="1"/>
</dbReference>
<feature type="chain" id="PRO_5038916450" evidence="3">
    <location>
        <begin position="20"/>
        <end position="348"/>
    </location>
</feature>
<keyword evidence="2" id="KW-0175">Coiled coil</keyword>
<keyword evidence="6" id="KW-1185">Reference proteome</keyword>
<dbReference type="PANTHER" id="PTHR32347:SF23">
    <property type="entry name" value="BLL5650 PROTEIN"/>
    <property type="match status" value="1"/>
</dbReference>
<dbReference type="SUPFAM" id="SSF47090">
    <property type="entry name" value="PGBD-like"/>
    <property type="match status" value="1"/>
</dbReference>
<dbReference type="EMBL" id="FNAD01000015">
    <property type="protein sequence ID" value="SDE21095.1"/>
    <property type="molecule type" value="Genomic_DNA"/>
</dbReference>
<dbReference type="OrthoDB" id="3268648at2"/>
<dbReference type="InterPro" id="IPR050465">
    <property type="entry name" value="UPF0194_transport"/>
</dbReference>
<feature type="domain" description="Peptidoglycan binding-like" evidence="4">
    <location>
        <begin position="119"/>
        <end position="168"/>
    </location>
</feature>
<reference evidence="6" key="1">
    <citation type="submission" date="2016-10" db="EMBL/GenBank/DDBJ databases">
        <authorList>
            <person name="Varghese N."/>
            <person name="Submissions S."/>
        </authorList>
    </citation>
    <scope>NUCLEOTIDE SEQUENCE [LARGE SCALE GENOMIC DNA]</scope>
    <source>
        <strain evidence="6">CGMCC 4.3516</strain>
    </source>
</reference>
<dbReference type="InterPro" id="IPR036366">
    <property type="entry name" value="PGBDSf"/>
</dbReference>
<keyword evidence="3" id="KW-0732">Signal</keyword>
<dbReference type="AlphaFoldDB" id="A0A1G7B4D3"/>
<evidence type="ECO:0000256" key="1">
    <source>
        <dbReference type="ARBA" id="ARBA00004196"/>
    </source>
</evidence>
<dbReference type="RefSeq" id="WP_143015029.1">
    <property type="nucleotide sequence ID" value="NZ_FNAD01000015.1"/>
</dbReference>
<evidence type="ECO:0000313" key="5">
    <source>
        <dbReference type="EMBL" id="SDE21095.1"/>
    </source>
</evidence>
<evidence type="ECO:0000256" key="3">
    <source>
        <dbReference type="SAM" id="SignalP"/>
    </source>
</evidence>
<dbReference type="Gene3D" id="2.40.420.20">
    <property type="match status" value="1"/>
</dbReference>